<evidence type="ECO:0000256" key="2">
    <source>
        <dbReference type="ARBA" id="ARBA00009077"/>
    </source>
</evidence>
<organism evidence="7 8">
    <name type="scientific">Clavibacter sepedonicus</name>
    <name type="common">Clavibacter michiganensis subsp. sepedonicus</name>
    <dbReference type="NCBI Taxonomy" id="31964"/>
    <lineage>
        <taxon>Bacteria</taxon>
        <taxon>Bacillati</taxon>
        <taxon>Actinomycetota</taxon>
        <taxon>Actinomycetes</taxon>
        <taxon>Micrococcales</taxon>
        <taxon>Microbacteriaceae</taxon>
        <taxon>Clavibacter</taxon>
    </lineage>
</organism>
<feature type="region of interest" description="Disordered" evidence="5">
    <location>
        <begin position="404"/>
        <end position="502"/>
    </location>
</feature>
<comment type="cofactor">
    <cofactor evidence="1">
        <name>pyridoxal 5'-phosphate</name>
        <dbReference type="ChEBI" id="CHEBI:597326"/>
    </cofactor>
</comment>
<dbReference type="PANTHER" id="PTHR43797:SF2">
    <property type="entry name" value="HOMOCYSTEINE_CYSTEINE SYNTHASE"/>
    <property type="match status" value="1"/>
</dbReference>
<dbReference type="eggNOG" id="COG2873">
    <property type="taxonomic scope" value="Bacteria"/>
</dbReference>
<feature type="compositionally biased region" description="Basic and acidic residues" evidence="5">
    <location>
        <begin position="423"/>
        <end position="432"/>
    </location>
</feature>
<dbReference type="NCBIfam" id="TIGR01326">
    <property type="entry name" value="OAH_OAS_sulfhy"/>
    <property type="match status" value="1"/>
</dbReference>
<dbReference type="GO" id="GO:0019346">
    <property type="term" value="P:transsulfuration"/>
    <property type="evidence" value="ECO:0007669"/>
    <property type="project" value="InterPro"/>
</dbReference>
<reference evidence="7 8" key="1">
    <citation type="journal article" date="2008" name="J. Bacteriol.">
        <title>Genome of the actinomycete plant pathogen Clavibacter michiganensis subsp. sepedonicus suggests recent niche adaptation.</title>
        <authorList>
            <person name="Bentley S.D."/>
            <person name="Corton C."/>
            <person name="Brown S.E."/>
            <person name="Barron A."/>
            <person name="Clark L."/>
            <person name="Doggett J."/>
            <person name="Harris B."/>
            <person name="Ormond D."/>
            <person name="Quail M.A."/>
            <person name="May G."/>
            <person name="Francis D."/>
            <person name="Knudson D."/>
            <person name="Parkhill J."/>
            <person name="Ishimaru C.A."/>
        </authorList>
    </citation>
    <scope>NUCLEOTIDE SEQUENCE [LARGE SCALE GENOMIC DNA]</scope>
    <source>
        <strain evidence="8">ATCC 33113 / DSM 20744 / JCM 9667 / LMG 2889 / ICMP 2535 / C-1</strain>
    </source>
</reference>
<feature type="compositionally biased region" description="Low complexity" evidence="5">
    <location>
        <begin position="472"/>
        <end position="502"/>
    </location>
</feature>
<dbReference type="Pfam" id="PF01053">
    <property type="entry name" value="Cys_Met_Meta_PP"/>
    <property type="match status" value="1"/>
</dbReference>
<feature type="compositionally biased region" description="Low complexity" evidence="5">
    <location>
        <begin position="447"/>
        <end position="461"/>
    </location>
</feature>
<protein>
    <submittedName>
        <fullName evidence="7">O-acetylhomoserine (Thiol)-lyase</fullName>
        <ecNumber evidence="7">2.5.1.49</ecNumber>
    </submittedName>
</protein>
<dbReference type="HOGENOM" id="CLU_018986_4_1_11"/>
<dbReference type="InterPro" id="IPR054542">
    <property type="entry name" value="Cys_met_metab_PP"/>
</dbReference>
<dbReference type="Proteomes" id="UP000001318">
    <property type="component" value="Chromosome"/>
</dbReference>
<dbReference type="GO" id="GO:0071269">
    <property type="term" value="P:L-homocysteine biosynthetic process"/>
    <property type="evidence" value="ECO:0007669"/>
    <property type="project" value="TreeGrafter"/>
</dbReference>
<evidence type="ECO:0000256" key="5">
    <source>
        <dbReference type="SAM" id="MobiDB-lite"/>
    </source>
</evidence>
<dbReference type="Pfam" id="PF13380">
    <property type="entry name" value="CoA_binding_2"/>
    <property type="match status" value="1"/>
</dbReference>
<evidence type="ECO:0000256" key="4">
    <source>
        <dbReference type="ARBA" id="ARBA00022898"/>
    </source>
</evidence>
<dbReference type="CDD" id="cd00614">
    <property type="entry name" value="CGS_like"/>
    <property type="match status" value="1"/>
</dbReference>
<name>B0RGL9_CLASE</name>
<dbReference type="GO" id="GO:0005737">
    <property type="term" value="C:cytoplasm"/>
    <property type="evidence" value="ECO:0007669"/>
    <property type="project" value="TreeGrafter"/>
</dbReference>
<keyword evidence="8" id="KW-1185">Reference proteome</keyword>
<dbReference type="InterPro" id="IPR000277">
    <property type="entry name" value="Cys/Met-Metab_PyrdxlP-dep_enz"/>
</dbReference>
<keyword evidence="4" id="KW-0663">Pyridoxal phosphate</keyword>
<dbReference type="STRING" id="31964.CMS2340"/>
<dbReference type="Gene3D" id="3.40.640.10">
    <property type="entry name" value="Type I PLP-dependent aspartate aminotransferase-like (Major domain)"/>
    <property type="match status" value="1"/>
</dbReference>
<dbReference type="GO" id="GO:0006535">
    <property type="term" value="P:cysteine biosynthetic process from serine"/>
    <property type="evidence" value="ECO:0007669"/>
    <property type="project" value="TreeGrafter"/>
</dbReference>
<gene>
    <name evidence="7" type="primary">cysD</name>
    <name evidence="7" type="ordered locus">CMS2340</name>
</gene>
<evidence type="ECO:0000256" key="1">
    <source>
        <dbReference type="ARBA" id="ARBA00001933"/>
    </source>
</evidence>
<dbReference type="eggNOG" id="COG1832">
    <property type="taxonomic scope" value="Bacteria"/>
</dbReference>
<proteinExistence type="inferred from homology"/>
<dbReference type="EMBL" id="AM849034">
    <property type="protein sequence ID" value="CAQ02426.1"/>
    <property type="molecule type" value="Genomic_DNA"/>
</dbReference>
<dbReference type="GO" id="GO:0030170">
    <property type="term" value="F:pyridoxal phosphate binding"/>
    <property type="evidence" value="ECO:0007669"/>
    <property type="project" value="InterPro"/>
</dbReference>
<dbReference type="Gene3D" id="3.90.1150.10">
    <property type="entry name" value="Aspartate Aminotransferase, domain 1"/>
    <property type="match status" value="1"/>
</dbReference>
<sequence>MVDREYGFKTRAIHAGNIPDGTTGARALPIYQSSAFVFDDTSDAAARFALQKYGNVYSRLSNPTVASFEERVASLEGGLGAVATASGLSAQYITFASLAGAGDHIVASANLYGGSITQLDVTLRRFGVETTFVQSSDPADYAAAITDRTKLVFAETVANPSGEIADIEGLAAVAHAAGVPLVIDSTIATPYLNRPIEWGADIVIHSATKFLGGHGTTLGGVVVESGLFDWESARFPLLDQPVPSYGGLNWTGNFGEYAFLTRLRAEQLRDIGPALAPHSAFLLAQGVETLPYRMQAHIDNARAVAEWLDADPHITAVNWAGLPAHPHHERARKYLPTGPGSVFTFEVAGGRAVGQRFIESVELASHLANIGDAKTLVIHPASTTHAQLSEAQLVDAGVLPGIVRYQRRHRGRRRHHPRPGPGADRRHGRSEVSFDTGGVPPEKTGSAPHPAADAADLAPLDPAEEAADRAAGDAAEAQAADADASVPAEPVADPDADGTQTTQLQNGLTCAIPRSSPLAALLRSERTWTGPSAKERQAILRRAKSVAIVGASPNPARSSYFVGTYLQQSSDYRVYFVNPNATEILGHTAYPDLTSLPEVPDIVDVFRKASDIPSVVDDVVAIGAPVIWVQLGIWNQEAAVDAEARGLTVVMDRCIKVEHARFHGGLHLLGFDTGVISSRKAAV</sequence>
<dbReference type="InterPro" id="IPR015421">
    <property type="entry name" value="PyrdxlP-dep_Trfase_major"/>
</dbReference>
<dbReference type="GO" id="GO:0003961">
    <property type="term" value="F:O-acetylhomoserine aminocarboxypropyltransferase activity"/>
    <property type="evidence" value="ECO:0007669"/>
    <property type="project" value="UniProtKB-EC"/>
</dbReference>
<dbReference type="InterPro" id="IPR036291">
    <property type="entry name" value="NAD(P)-bd_dom_sf"/>
</dbReference>
<keyword evidence="3 7" id="KW-0808">Transferase</keyword>
<evidence type="ECO:0000256" key="3">
    <source>
        <dbReference type="ARBA" id="ARBA00022679"/>
    </source>
</evidence>
<dbReference type="AlphaFoldDB" id="B0RGL9"/>
<dbReference type="PANTHER" id="PTHR43797">
    <property type="entry name" value="HOMOCYSTEINE/CYSTEINE SYNTHASE"/>
    <property type="match status" value="1"/>
</dbReference>
<feature type="domain" description="CoA-binding" evidence="6">
    <location>
        <begin position="540"/>
        <end position="633"/>
    </location>
</feature>
<dbReference type="SMART" id="SM00881">
    <property type="entry name" value="CoA_binding"/>
    <property type="match status" value="1"/>
</dbReference>
<accession>B0RGL9</accession>
<evidence type="ECO:0000259" key="6">
    <source>
        <dbReference type="SMART" id="SM00881"/>
    </source>
</evidence>
<dbReference type="GO" id="GO:0004124">
    <property type="term" value="F:cysteine synthase activity"/>
    <property type="evidence" value="ECO:0007669"/>
    <property type="project" value="TreeGrafter"/>
</dbReference>
<dbReference type="SUPFAM" id="SSF53383">
    <property type="entry name" value="PLP-dependent transferases"/>
    <property type="match status" value="1"/>
</dbReference>
<dbReference type="InterPro" id="IPR015422">
    <property type="entry name" value="PyrdxlP-dep_Trfase_small"/>
</dbReference>
<evidence type="ECO:0000313" key="8">
    <source>
        <dbReference type="Proteomes" id="UP000001318"/>
    </source>
</evidence>
<dbReference type="Gene3D" id="3.40.50.720">
    <property type="entry name" value="NAD(P)-binding Rossmann-like Domain"/>
    <property type="match status" value="1"/>
</dbReference>
<dbReference type="PROSITE" id="PS00868">
    <property type="entry name" value="CYS_MET_METAB_PP"/>
    <property type="match status" value="1"/>
</dbReference>
<feature type="compositionally biased region" description="Basic residues" evidence="5">
    <location>
        <begin position="405"/>
        <end position="418"/>
    </location>
</feature>
<dbReference type="InterPro" id="IPR006235">
    <property type="entry name" value="OAc-hSer/O-AcSer_sulfhydrylase"/>
</dbReference>
<evidence type="ECO:0000313" key="7">
    <source>
        <dbReference type="EMBL" id="CAQ02426.1"/>
    </source>
</evidence>
<dbReference type="EC" id="2.5.1.49" evidence="7"/>
<dbReference type="KEGG" id="cms:CMS2340"/>
<dbReference type="FunFam" id="3.40.640.10:FF:000035">
    <property type="entry name" value="O-succinylhomoserine sulfhydrylase"/>
    <property type="match status" value="1"/>
</dbReference>
<dbReference type="InterPro" id="IPR003781">
    <property type="entry name" value="CoA-bd"/>
</dbReference>
<dbReference type="SUPFAM" id="SSF51735">
    <property type="entry name" value="NAD(P)-binding Rossmann-fold domains"/>
    <property type="match status" value="1"/>
</dbReference>
<comment type="similarity">
    <text evidence="2">Belongs to the trans-sulfuration enzymes family.</text>
</comment>
<dbReference type="InterPro" id="IPR015424">
    <property type="entry name" value="PyrdxlP-dep_Trfase"/>
</dbReference>